<organism evidence="2 3">
    <name type="scientific">Roseobacter insulae</name>
    <dbReference type="NCBI Taxonomy" id="2859783"/>
    <lineage>
        <taxon>Bacteria</taxon>
        <taxon>Pseudomonadati</taxon>
        <taxon>Pseudomonadota</taxon>
        <taxon>Alphaproteobacteria</taxon>
        <taxon>Rhodobacterales</taxon>
        <taxon>Roseobacteraceae</taxon>
        <taxon>Roseobacter</taxon>
    </lineage>
</organism>
<name>A0A9X1FW87_9RHOB</name>
<dbReference type="InterPro" id="IPR037401">
    <property type="entry name" value="SnoaL-like"/>
</dbReference>
<accession>A0A9X1FW87</accession>
<comment type="caution">
    <text evidence="2">The sequence shown here is derived from an EMBL/GenBank/DDBJ whole genome shotgun (WGS) entry which is preliminary data.</text>
</comment>
<reference evidence="2" key="1">
    <citation type="submission" date="2021-07" db="EMBL/GenBank/DDBJ databases">
        <title>Roseobacter insulae sp. nov., isolated from a tidal flat.</title>
        <authorList>
            <person name="Park S."/>
            <person name="Yoon J.-H."/>
        </authorList>
    </citation>
    <scope>NUCLEOTIDE SEQUENCE</scope>
    <source>
        <strain evidence="2">YSTF-M11</strain>
    </source>
</reference>
<dbReference type="AlphaFoldDB" id="A0A9X1FW87"/>
<gene>
    <name evidence="2" type="ORF">KX928_13810</name>
</gene>
<dbReference type="Pfam" id="PF12680">
    <property type="entry name" value="SnoaL_2"/>
    <property type="match status" value="1"/>
</dbReference>
<evidence type="ECO:0000259" key="1">
    <source>
        <dbReference type="Pfam" id="PF12680"/>
    </source>
</evidence>
<dbReference type="EMBL" id="JAHXDN010000003">
    <property type="protein sequence ID" value="MBW4708861.1"/>
    <property type="molecule type" value="Genomic_DNA"/>
</dbReference>
<evidence type="ECO:0000313" key="3">
    <source>
        <dbReference type="Proteomes" id="UP001138661"/>
    </source>
</evidence>
<keyword evidence="3" id="KW-1185">Reference proteome</keyword>
<sequence>MTQDHPNLTLLSKLDVRDVSASAHLFSDDFVWHYFNPKLPDVAGDYAGVDGLRNFFGIIAAKTGGTFRVAPISATPFGDELVVVHARDTLTFDGAPIALDVAVVWRIVAGKITEGWDIPSAFTTAA</sequence>
<feature type="domain" description="SnoaL-like" evidence="1">
    <location>
        <begin position="15"/>
        <end position="114"/>
    </location>
</feature>
<proteinExistence type="predicted"/>
<evidence type="ECO:0000313" key="2">
    <source>
        <dbReference type="EMBL" id="MBW4708861.1"/>
    </source>
</evidence>
<dbReference type="Proteomes" id="UP001138661">
    <property type="component" value="Unassembled WGS sequence"/>
</dbReference>
<protein>
    <submittedName>
        <fullName evidence="2">Nuclear transport factor 2 family protein</fullName>
    </submittedName>
</protein>
<dbReference type="RefSeq" id="WP_219503551.1">
    <property type="nucleotide sequence ID" value="NZ_JAHXDN010000003.1"/>
</dbReference>